<dbReference type="Proteomes" id="UP000009282">
    <property type="component" value="Chromosome"/>
</dbReference>
<feature type="signal peptide" evidence="2">
    <location>
        <begin position="1"/>
        <end position="24"/>
    </location>
</feature>
<sequence length="354" mass="38884">MNKVSRLLRVATLAVMVLSTSVAAAQTVLTYGEPGPNRGARAAATKWFAQEVESRSGGDLKIKIMWGGALFKANASRQSVAAGVVDIGTIIADYFPKEMVSYSLTNLPFANLDPWVGLKANYDHMKSPAVSRHLADQNLVFVTSYMLSNVVMLCTGDAVRTIEDIKGKKIRGVGTFGKIFGDLGANLVSMSIYKAYQGLDNGLLDCTQGYMNASLALKHHEVADSLTKLNWGIYTGLGIFMNQDALKRLSPSQIAVLHEVGADFADYLGQNVMGSDNKAEQRFREGIDGRKLEIIDFSPEDSRKLYSASEFHITKWENEAIKSGLDGKAMVQNYEASLKKYTQERDVQGYPWAR</sequence>
<dbReference type="InterPro" id="IPR038404">
    <property type="entry name" value="TRAP_DctP_sf"/>
</dbReference>
<dbReference type="STRING" id="1085623.GNIT_0115"/>
<evidence type="ECO:0000313" key="3">
    <source>
        <dbReference type="EMBL" id="AEP28269.1"/>
    </source>
</evidence>
<dbReference type="EMBL" id="CP003060">
    <property type="protein sequence ID" value="AEP28269.1"/>
    <property type="molecule type" value="Genomic_DNA"/>
</dbReference>
<dbReference type="CDD" id="cd13666">
    <property type="entry name" value="PBP2_TRAP_DctP_like_1"/>
    <property type="match status" value="1"/>
</dbReference>
<dbReference type="GO" id="GO:0055085">
    <property type="term" value="P:transmembrane transport"/>
    <property type="evidence" value="ECO:0007669"/>
    <property type="project" value="InterPro"/>
</dbReference>
<proteinExistence type="predicted"/>
<dbReference type="HOGENOM" id="CLU_036176_2_1_6"/>
<evidence type="ECO:0000256" key="1">
    <source>
        <dbReference type="ARBA" id="ARBA00022729"/>
    </source>
</evidence>
<dbReference type="Pfam" id="PF03480">
    <property type="entry name" value="DctP"/>
    <property type="match status" value="1"/>
</dbReference>
<feature type="chain" id="PRO_5003467595" evidence="2">
    <location>
        <begin position="25"/>
        <end position="354"/>
    </location>
</feature>
<dbReference type="RefSeq" id="WP_014107148.1">
    <property type="nucleotide sequence ID" value="NC_016041.1"/>
</dbReference>
<dbReference type="AlphaFoldDB" id="G4QIT0"/>
<reference evidence="3 4" key="1">
    <citation type="journal article" date="2011" name="J. Bacteriol.">
        <title>Complete genome sequence of seawater bacterium Glaciecola nitratireducens FR1064T.</title>
        <authorList>
            <person name="Bian F."/>
            <person name="Qin Q.L."/>
            <person name="Xie B.B."/>
            <person name="Shu Y.L."/>
            <person name="Zhang X.Y."/>
            <person name="Yu Y."/>
            <person name="Chen B."/>
            <person name="Chen X.L."/>
            <person name="Zhou B.C."/>
            <person name="Zhang Y.Z."/>
        </authorList>
    </citation>
    <scope>NUCLEOTIDE SEQUENCE [LARGE SCALE GENOMIC DNA]</scope>
    <source>
        <strain evidence="4">JCM 12485 / KCTC 12276 / FR1064</strain>
    </source>
</reference>
<dbReference type="eggNOG" id="COG1638">
    <property type="taxonomic scope" value="Bacteria"/>
</dbReference>
<protein>
    <submittedName>
        <fullName evidence="3">TRAP dicarboxylate transporter, DctP subunit</fullName>
    </submittedName>
</protein>
<keyword evidence="4" id="KW-1185">Reference proteome</keyword>
<dbReference type="PANTHER" id="PTHR33376:SF15">
    <property type="entry name" value="BLL6794 PROTEIN"/>
    <property type="match status" value="1"/>
</dbReference>
<evidence type="ECO:0000313" key="4">
    <source>
        <dbReference type="Proteomes" id="UP000009282"/>
    </source>
</evidence>
<dbReference type="PANTHER" id="PTHR33376">
    <property type="match status" value="1"/>
</dbReference>
<dbReference type="NCBIfam" id="NF037995">
    <property type="entry name" value="TRAP_S1"/>
    <property type="match status" value="1"/>
</dbReference>
<dbReference type="Gene3D" id="3.40.190.170">
    <property type="entry name" value="Bacterial extracellular solute-binding protein, family 7"/>
    <property type="match status" value="1"/>
</dbReference>
<name>G4QIT0_GLANF</name>
<gene>
    <name evidence="3" type="ordered locus">GNIT_0115</name>
</gene>
<evidence type="ECO:0000256" key="2">
    <source>
        <dbReference type="SAM" id="SignalP"/>
    </source>
</evidence>
<accession>G4QIT0</accession>
<organism evidence="3 4">
    <name type="scientific">Glaciecola nitratireducens (strain JCM 12485 / KCTC 12276 / FR1064)</name>
    <dbReference type="NCBI Taxonomy" id="1085623"/>
    <lineage>
        <taxon>Bacteria</taxon>
        <taxon>Pseudomonadati</taxon>
        <taxon>Pseudomonadota</taxon>
        <taxon>Gammaproteobacteria</taxon>
        <taxon>Alteromonadales</taxon>
        <taxon>Alteromonadaceae</taxon>
        <taxon>Brumicola</taxon>
    </lineage>
</organism>
<dbReference type="InterPro" id="IPR018389">
    <property type="entry name" value="DctP_fam"/>
</dbReference>
<keyword evidence="1 2" id="KW-0732">Signal</keyword>
<dbReference type="KEGG" id="gni:GNIT_0115"/>